<evidence type="ECO:0000256" key="9">
    <source>
        <dbReference type="ARBA" id="ARBA00022842"/>
    </source>
</evidence>
<dbReference type="InterPro" id="IPR040442">
    <property type="entry name" value="Pyrv_kinase-like_dom_sf"/>
</dbReference>
<feature type="compositionally biased region" description="Polar residues" evidence="12">
    <location>
        <begin position="285"/>
        <end position="298"/>
    </location>
</feature>
<feature type="compositionally biased region" description="Basic and acidic residues" evidence="12">
    <location>
        <begin position="23"/>
        <end position="42"/>
    </location>
</feature>
<organism evidence="17 18">
    <name type="scientific">Aquilegia coerulea</name>
    <name type="common">Rocky mountain columbine</name>
    <dbReference type="NCBI Taxonomy" id="218851"/>
    <lineage>
        <taxon>Eukaryota</taxon>
        <taxon>Viridiplantae</taxon>
        <taxon>Streptophyta</taxon>
        <taxon>Embryophyta</taxon>
        <taxon>Tracheophyta</taxon>
        <taxon>Spermatophyta</taxon>
        <taxon>Magnoliopsida</taxon>
        <taxon>Ranunculales</taxon>
        <taxon>Ranunculaceae</taxon>
        <taxon>Thalictroideae</taxon>
        <taxon>Aquilegia</taxon>
    </lineage>
</organism>
<feature type="region of interest" description="Disordered" evidence="12">
    <location>
        <begin position="99"/>
        <end position="120"/>
    </location>
</feature>
<feature type="region of interest" description="Disordered" evidence="12">
    <location>
        <begin position="453"/>
        <end position="497"/>
    </location>
</feature>
<comment type="catalytic activity">
    <reaction evidence="10">
        <text>pyruvate + phosphate + ATP = phosphoenolpyruvate + AMP + diphosphate + H(+)</text>
        <dbReference type="Rhea" id="RHEA:10756"/>
        <dbReference type="ChEBI" id="CHEBI:15361"/>
        <dbReference type="ChEBI" id="CHEBI:15378"/>
        <dbReference type="ChEBI" id="CHEBI:30616"/>
        <dbReference type="ChEBI" id="CHEBI:33019"/>
        <dbReference type="ChEBI" id="CHEBI:43474"/>
        <dbReference type="ChEBI" id="CHEBI:58702"/>
        <dbReference type="ChEBI" id="CHEBI:456215"/>
        <dbReference type="EC" id="2.7.9.1"/>
    </reaction>
</comment>
<comment type="cofactor">
    <cofactor evidence="1">
        <name>Mg(2+)</name>
        <dbReference type="ChEBI" id="CHEBI:18420"/>
    </cofactor>
</comment>
<accession>A0A2G5D826</accession>
<protein>
    <recommendedName>
        <fullName evidence="3">pyruvate, phosphate dikinase</fullName>
        <ecNumber evidence="3">2.7.9.1</ecNumber>
    </recommendedName>
</protein>
<feature type="region of interest" description="Disordered" evidence="12">
    <location>
        <begin position="1"/>
        <end position="50"/>
    </location>
</feature>
<comment type="similarity">
    <text evidence="2">Belongs to the PEP-utilizing enzyme family.</text>
</comment>
<keyword evidence="11" id="KW-0175">Coiled coil</keyword>
<keyword evidence="6" id="KW-0547">Nucleotide-binding</keyword>
<evidence type="ECO:0000256" key="4">
    <source>
        <dbReference type="ARBA" id="ARBA00022679"/>
    </source>
</evidence>
<keyword evidence="18" id="KW-1185">Reference proteome</keyword>
<evidence type="ECO:0000256" key="1">
    <source>
        <dbReference type="ARBA" id="ARBA00001946"/>
    </source>
</evidence>
<evidence type="ECO:0000313" key="17">
    <source>
        <dbReference type="EMBL" id="PIA39357.1"/>
    </source>
</evidence>
<dbReference type="STRING" id="218851.A0A2G5D826"/>
<gene>
    <name evidence="17" type="ORF">AQUCO_02600070v1</name>
</gene>
<dbReference type="Gene3D" id="3.50.30.10">
    <property type="entry name" value="Phosphohistidine domain"/>
    <property type="match status" value="1"/>
</dbReference>
<sequence>MSAEKSKGSSGEDSPDISSPALIEEKGSRNKRKFISDPHVGDLNKPPSCSKNECQGYEFSAERFQNIPKHEKCGLCDACRCNQDSPDASKLELIQSPPEDSANLESVQPRVEQSKGLPDADWSDLTETQLEELCLHNLDLIFKSIIKTIVASGYSEDVATEAVLRVDLSYGCKDTMSNIVDNTLAVLKSGRELDPSKEHLFESLEQLEKYILAEMVCVVREVNPHFNTGDAMWCLLICDMNVSHACAMDSDSLSTIDSNEAAGESSSASMVPQLKEDITEDNHPDNSSVVTPKGSQSEMPAVKGIPNLPSPCERRLPEKTNPTSTSDNIKKALAVIDERVQAKSQSYISSEKPVVTRKGQASGVKRETILRQKIQYRGALRTGKISGFGGLFMDKKLKSVSDSINIHSKNASMKIKKAIEVNIAEAEENFHQMKKTMEVTIAQAEGSCHLSVNVGTSKSSTSNKKTVNNPPVLPKGDAEQALPPPSKSNAASNPTTSSVVVHDISHYGIPYDKATGKWVPNDKQDAVILKLASTAQELQSQLGEWTDWAYQKVMQATRRLSKDKAELKALKQEKEEVERVQKERQSGEESTMKQLSEMENALAKATGQVEKADATVRKLEAEKSKLKLGMEEAKKRYAEASESYREASRREKKIMKKLQSLESQNTSLQEDLAMVKRRRGQLEQEVEKAQMYLNQLEVRQKQVKREKEEVLLHLESSRKEREQIEASAKLEDNTLRMRSGNKLQRHQDNIRDLQAQIFRLRLKISPSKMPALNWGRDGSHINRLTDQGKMSFAMKGIVVRSAPEVHVQKLLKDKYVDQIGLLSGSFRSKRVNSSVVRVRAANDDDITHGFPDSKPGKFELRLVRSRSPSRSGALLTPDTSQTSQKPHGKKRVFNFGKGRSDGNKSMKSLLGGKGANLAEMASIGLSVPPGLTISTEACQEYQLVGKTLPEGLWEEIIEGLECVEKDMGAFLGDPLKPLLLSVRSGAAISMPGMMDTVLNLGLNDEVVAGLAAKSGERFAYDSYRRFLDMFGNVVMGIPHSLFEEKLEQLKEAKGVKLDTDLKASDLKELVSQYKEVYLEAKGEQFPSDPKKQLLLAIQAVFDSWDSPRAIKYRSINQITGLKGTAVNIQCMVFGNMGNTSGTGVLFTRNPSTGENKLYGEFLINAQGEDVVAGIRTPEDLDVMKQSMPGAYEELVENCEILEGHYKDMMDIEFTVQENRLWMLQCRSGKRTGKGAVKIAVDMVNEGLVDTRSAIKMVEPQHLDQLLHPQFEDPSAYKDKVVATGLPASPGAAVGTIVFSSDDAEAWHAQGKSVILVRTETSPEDIGGMHAAAGILTARGGMTSHAAVVARGWGKCCVSGCADVRVNDAEKVVSIGDQVLQEGDWLSLNGSTGEVIIGKQPLSPPALSGDLEIFMSWVDEVRLLKVMANADTPEDALTARNNGAQGIGLCRTEHMFFASDERIKAVRQMIMAVTVEQRKAALDLLLPYQRSDFEGIFRAMDGLPVTIRLLDPPLHEFLPEGDIEQIVGELTSYTGMTEDEVFTRIEKLSEVNPMLGFRGCRLGISYPELTEMQARAIFQAALIMSSQGVKVFPEIMVPLIGTPQELEHQVSLIGTVAEKVFYEMGASIKYKVGTMIEIPRAALVADEIAEHVEFFSFGTNDLTQMTFGYSRDDVGKFLPIYLSKGILQSDPFEVLDQKGVGQLIKMATERGRSAKPGLKVGICGEHGGEPSSVAFFAEAGLDYVSCSPFRVPIARLAAAQVAL</sequence>
<evidence type="ECO:0000256" key="6">
    <source>
        <dbReference type="ARBA" id="ARBA00022741"/>
    </source>
</evidence>
<keyword evidence="9" id="KW-0460">Magnesium</keyword>
<feature type="region of interest" description="Disordered" evidence="12">
    <location>
        <begin position="277"/>
        <end position="326"/>
    </location>
</feature>
<evidence type="ECO:0000256" key="10">
    <source>
        <dbReference type="ARBA" id="ARBA00048103"/>
    </source>
</evidence>
<dbReference type="InterPro" id="IPR015813">
    <property type="entry name" value="Pyrv/PenolPyrv_kinase-like_dom"/>
</dbReference>
<feature type="domain" description="PEP-utilising enzyme mobile" evidence="13">
    <location>
        <begin position="1311"/>
        <end position="1392"/>
    </location>
</feature>
<proteinExistence type="inferred from homology"/>
<dbReference type="SUPFAM" id="SSF56059">
    <property type="entry name" value="Glutathione synthetase ATP-binding domain-like"/>
    <property type="match status" value="1"/>
</dbReference>
<dbReference type="FunCoup" id="A0A2G5D826">
    <property type="interactions" value="269"/>
</dbReference>
<dbReference type="Pfam" id="PF01326">
    <property type="entry name" value="PPDK_N"/>
    <property type="match status" value="2"/>
</dbReference>
<keyword evidence="5" id="KW-0479">Metal-binding</keyword>
<name>A0A2G5D826_AQUCA</name>
<keyword evidence="8" id="KW-0067">ATP-binding</keyword>
<evidence type="ECO:0000313" key="18">
    <source>
        <dbReference type="Proteomes" id="UP000230069"/>
    </source>
</evidence>
<dbReference type="GO" id="GO:0016301">
    <property type="term" value="F:kinase activity"/>
    <property type="evidence" value="ECO:0007669"/>
    <property type="project" value="UniProtKB-KW"/>
</dbReference>
<dbReference type="SUPFAM" id="SSF51621">
    <property type="entry name" value="Phosphoenolpyruvate/pyruvate domain"/>
    <property type="match status" value="1"/>
</dbReference>
<feature type="region of interest" description="Disordered" evidence="12">
    <location>
        <begin position="866"/>
        <end position="904"/>
    </location>
</feature>
<dbReference type="FunFam" id="3.20.20.60:FF:000040">
    <property type="entry name" value="Pyruvate, phosphate dikinase, chloroplastic"/>
    <property type="match status" value="1"/>
</dbReference>
<keyword evidence="4" id="KW-0808">Transferase</keyword>
<dbReference type="InterPro" id="IPR023151">
    <property type="entry name" value="PEP_util_CS"/>
</dbReference>
<evidence type="ECO:0000256" key="7">
    <source>
        <dbReference type="ARBA" id="ARBA00022777"/>
    </source>
</evidence>
<feature type="domain" description="PEP-utilising enzyme C-terminal" evidence="15">
    <location>
        <begin position="1407"/>
        <end position="1760"/>
    </location>
</feature>
<evidence type="ECO:0000259" key="16">
    <source>
        <dbReference type="Pfam" id="PF20235"/>
    </source>
</evidence>
<dbReference type="NCBIfam" id="TIGR01828">
    <property type="entry name" value="pyru_phos_dikin"/>
    <property type="match status" value="1"/>
</dbReference>
<feature type="domain" description="PIR2-like helical" evidence="16">
    <location>
        <begin position="137"/>
        <end position="249"/>
    </location>
</feature>
<feature type="coiled-coil region" evidence="11">
    <location>
        <begin position="416"/>
        <end position="443"/>
    </location>
</feature>
<dbReference type="Gene3D" id="1.10.189.10">
    <property type="entry name" value="Pyruvate Phosphate Dikinase, domain 2"/>
    <property type="match status" value="1"/>
</dbReference>
<dbReference type="EMBL" id="KZ305043">
    <property type="protein sequence ID" value="PIA39357.1"/>
    <property type="molecule type" value="Genomic_DNA"/>
</dbReference>
<dbReference type="FunFam" id="3.50.30.10:FF:000009">
    <property type="entry name" value="Pyruvate, phosphate dikinase, chloroplastic"/>
    <property type="match status" value="1"/>
</dbReference>
<dbReference type="Proteomes" id="UP000230069">
    <property type="component" value="Unassembled WGS sequence"/>
</dbReference>
<evidence type="ECO:0000259" key="13">
    <source>
        <dbReference type="Pfam" id="PF00391"/>
    </source>
</evidence>
<dbReference type="OrthoDB" id="6123450at2759"/>
<reference evidence="17 18" key="1">
    <citation type="submission" date="2017-09" db="EMBL/GenBank/DDBJ databases">
        <title>WGS assembly of Aquilegia coerulea Goldsmith.</title>
        <authorList>
            <person name="Hodges S."/>
            <person name="Kramer E."/>
            <person name="Nordborg M."/>
            <person name="Tomkins J."/>
            <person name="Borevitz J."/>
            <person name="Derieg N."/>
            <person name="Yan J."/>
            <person name="Mihaltcheva S."/>
            <person name="Hayes R.D."/>
            <person name="Rokhsar D."/>
        </authorList>
    </citation>
    <scope>NUCLEOTIDE SEQUENCE [LARGE SCALE GENOMIC DNA]</scope>
    <source>
        <strain evidence="18">cv. Goldsmith</strain>
    </source>
</reference>
<dbReference type="Gene3D" id="3.30.470.20">
    <property type="entry name" value="ATP-grasp fold, B domain"/>
    <property type="match status" value="1"/>
</dbReference>
<dbReference type="InterPro" id="IPR000121">
    <property type="entry name" value="PEP_util_C"/>
</dbReference>
<dbReference type="NCBIfam" id="NF004531">
    <property type="entry name" value="PRK05878.1"/>
    <property type="match status" value="1"/>
</dbReference>
<dbReference type="EC" id="2.7.9.1" evidence="3"/>
<evidence type="ECO:0000256" key="3">
    <source>
        <dbReference type="ARBA" id="ARBA00011994"/>
    </source>
</evidence>
<dbReference type="Gene3D" id="1.20.80.30">
    <property type="match status" value="1"/>
</dbReference>
<dbReference type="Gene3D" id="3.20.20.60">
    <property type="entry name" value="Phosphoenolpyruvate-binding domains"/>
    <property type="match status" value="1"/>
</dbReference>
<dbReference type="GO" id="GO:0005524">
    <property type="term" value="F:ATP binding"/>
    <property type="evidence" value="ECO:0007669"/>
    <property type="project" value="UniProtKB-KW"/>
</dbReference>
<dbReference type="Gene3D" id="3.30.1490.20">
    <property type="entry name" value="ATP-grasp fold, A domain"/>
    <property type="match status" value="1"/>
</dbReference>
<dbReference type="GO" id="GO:0050242">
    <property type="term" value="F:pyruvate, phosphate dikinase activity"/>
    <property type="evidence" value="ECO:0007669"/>
    <property type="project" value="UniProtKB-EC"/>
</dbReference>
<dbReference type="InParanoid" id="A0A2G5D826"/>
<feature type="compositionally biased region" description="Low complexity" evidence="12">
    <location>
        <begin position="453"/>
        <end position="469"/>
    </location>
</feature>
<keyword evidence="7" id="KW-0418">Kinase</keyword>
<evidence type="ECO:0000256" key="11">
    <source>
        <dbReference type="SAM" id="Coils"/>
    </source>
</evidence>
<dbReference type="InterPro" id="IPR036637">
    <property type="entry name" value="Phosphohistidine_dom_sf"/>
</dbReference>
<evidence type="ECO:0000256" key="8">
    <source>
        <dbReference type="ARBA" id="ARBA00022840"/>
    </source>
</evidence>
<dbReference type="Pfam" id="PF20235">
    <property type="entry name" value="PIR2-like_helical"/>
    <property type="match status" value="1"/>
</dbReference>
<feature type="coiled-coil region" evidence="11">
    <location>
        <begin position="553"/>
        <end position="763"/>
    </location>
</feature>
<dbReference type="PROSITE" id="PS00370">
    <property type="entry name" value="PEP_ENZYMES_PHOS_SITE"/>
    <property type="match status" value="1"/>
</dbReference>
<dbReference type="GO" id="GO:0046872">
    <property type="term" value="F:metal ion binding"/>
    <property type="evidence" value="ECO:0007669"/>
    <property type="project" value="UniProtKB-KW"/>
</dbReference>
<evidence type="ECO:0000256" key="2">
    <source>
        <dbReference type="ARBA" id="ARBA00007837"/>
    </source>
</evidence>
<dbReference type="InterPro" id="IPR018274">
    <property type="entry name" value="PEP_util_AS"/>
</dbReference>
<evidence type="ECO:0000256" key="12">
    <source>
        <dbReference type="SAM" id="MobiDB-lite"/>
    </source>
</evidence>
<dbReference type="PANTHER" id="PTHR22931">
    <property type="entry name" value="PHOSPHOENOLPYRUVATE DIKINASE-RELATED"/>
    <property type="match status" value="1"/>
</dbReference>
<dbReference type="FunFam" id="3.30.470.20:FF:000038">
    <property type="entry name" value="Pyruvate, phosphate dikinase, chloroplastic"/>
    <property type="match status" value="1"/>
</dbReference>
<dbReference type="SUPFAM" id="SSF52009">
    <property type="entry name" value="Phosphohistidine domain"/>
    <property type="match status" value="1"/>
</dbReference>
<dbReference type="PANTHER" id="PTHR22931:SF9">
    <property type="entry name" value="PYRUVATE, PHOSPHATE DIKINASE 1, CHLOROPLASTIC"/>
    <property type="match status" value="1"/>
</dbReference>
<dbReference type="InterPro" id="IPR046527">
    <property type="entry name" value="PIR2-like_helical"/>
</dbReference>
<dbReference type="InterPro" id="IPR013815">
    <property type="entry name" value="ATP_grasp_subdomain_1"/>
</dbReference>
<dbReference type="InterPro" id="IPR002192">
    <property type="entry name" value="PPDK_AMP/ATP-bd"/>
</dbReference>
<evidence type="ECO:0000259" key="15">
    <source>
        <dbReference type="Pfam" id="PF02896"/>
    </source>
</evidence>
<evidence type="ECO:0000259" key="14">
    <source>
        <dbReference type="Pfam" id="PF01326"/>
    </source>
</evidence>
<dbReference type="InterPro" id="IPR008279">
    <property type="entry name" value="PEP-util_enz_mobile_dom"/>
</dbReference>
<dbReference type="Pfam" id="PF02896">
    <property type="entry name" value="PEP-utilizers_C"/>
    <property type="match status" value="1"/>
</dbReference>
<dbReference type="Pfam" id="PF00391">
    <property type="entry name" value="PEP-utilizers"/>
    <property type="match status" value="1"/>
</dbReference>
<feature type="domain" description="Pyruvate phosphate dikinase AMP/ATP-binding" evidence="14">
    <location>
        <begin position="1192"/>
        <end position="1245"/>
    </location>
</feature>
<evidence type="ECO:0000256" key="5">
    <source>
        <dbReference type="ARBA" id="ARBA00022723"/>
    </source>
</evidence>
<feature type="domain" description="Pyruvate phosphate dikinase AMP/ATP-binding" evidence="14">
    <location>
        <begin position="946"/>
        <end position="1187"/>
    </location>
</feature>
<dbReference type="PROSITE" id="PS00742">
    <property type="entry name" value="PEP_ENZYMES_2"/>
    <property type="match status" value="1"/>
</dbReference>
<dbReference type="InterPro" id="IPR010121">
    <property type="entry name" value="Pyruvate_phosphate_dikinase"/>
</dbReference>